<proteinExistence type="predicted"/>
<feature type="transmembrane region" description="Helical" evidence="2">
    <location>
        <begin position="76"/>
        <end position="98"/>
    </location>
</feature>
<keyword evidence="4" id="KW-1185">Reference proteome</keyword>
<dbReference type="RefSeq" id="WP_387716892.1">
    <property type="nucleotide sequence ID" value="NZ_JBIAPI010000002.1"/>
</dbReference>
<dbReference type="EMBL" id="JBIAPI010000002">
    <property type="protein sequence ID" value="MFF3223686.1"/>
    <property type="molecule type" value="Genomic_DNA"/>
</dbReference>
<dbReference type="Proteomes" id="UP001601948">
    <property type="component" value="Unassembled WGS sequence"/>
</dbReference>
<comment type="caution">
    <text evidence="3">The sequence shown here is derived from an EMBL/GenBank/DDBJ whole genome shotgun (WGS) entry which is preliminary data.</text>
</comment>
<sequence length="114" mass="12096">MTPTTSAPRTPGHRATPDAGTRSATTPTHNTDRTGANNTGDSSVFAVLALAIGVGMLIAAFVTLDRVPGWADDYGAILVYLAFFLYMSIAGRLTWWAIDTLLAKAKNVRGSGRR</sequence>
<keyword evidence="2" id="KW-0472">Membrane</keyword>
<feature type="transmembrane region" description="Helical" evidence="2">
    <location>
        <begin position="44"/>
        <end position="64"/>
    </location>
</feature>
<protein>
    <submittedName>
        <fullName evidence="3">Uncharacterized protein</fullName>
    </submittedName>
</protein>
<name>A0ABW6QR62_9NOCA</name>
<evidence type="ECO:0000313" key="4">
    <source>
        <dbReference type="Proteomes" id="UP001601948"/>
    </source>
</evidence>
<accession>A0ABW6QR62</accession>
<keyword evidence="2" id="KW-0812">Transmembrane</keyword>
<feature type="region of interest" description="Disordered" evidence="1">
    <location>
        <begin position="1"/>
        <end position="40"/>
    </location>
</feature>
<organism evidence="3 4">
    <name type="scientific">Nocardia suismassiliense</name>
    <dbReference type="NCBI Taxonomy" id="2077092"/>
    <lineage>
        <taxon>Bacteria</taxon>
        <taxon>Bacillati</taxon>
        <taxon>Actinomycetota</taxon>
        <taxon>Actinomycetes</taxon>
        <taxon>Mycobacteriales</taxon>
        <taxon>Nocardiaceae</taxon>
        <taxon>Nocardia</taxon>
    </lineage>
</organism>
<evidence type="ECO:0000256" key="1">
    <source>
        <dbReference type="SAM" id="MobiDB-lite"/>
    </source>
</evidence>
<gene>
    <name evidence="3" type="ORF">ACFYV7_12915</name>
</gene>
<evidence type="ECO:0000313" key="3">
    <source>
        <dbReference type="EMBL" id="MFF3223686.1"/>
    </source>
</evidence>
<feature type="compositionally biased region" description="Polar residues" evidence="1">
    <location>
        <begin position="22"/>
        <end position="40"/>
    </location>
</feature>
<reference evidence="3 4" key="1">
    <citation type="submission" date="2024-10" db="EMBL/GenBank/DDBJ databases">
        <title>The Natural Products Discovery Center: Release of the First 8490 Sequenced Strains for Exploring Actinobacteria Biosynthetic Diversity.</title>
        <authorList>
            <person name="Kalkreuter E."/>
            <person name="Kautsar S.A."/>
            <person name="Yang D."/>
            <person name="Bader C.D."/>
            <person name="Teijaro C.N."/>
            <person name="Fluegel L."/>
            <person name="Davis C.M."/>
            <person name="Simpson J.R."/>
            <person name="Lauterbach L."/>
            <person name="Steele A.D."/>
            <person name="Gui C."/>
            <person name="Meng S."/>
            <person name="Li G."/>
            <person name="Viehrig K."/>
            <person name="Ye F."/>
            <person name="Su P."/>
            <person name="Kiefer A.F."/>
            <person name="Nichols A."/>
            <person name="Cepeda A.J."/>
            <person name="Yan W."/>
            <person name="Fan B."/>
            <person name="Jiang Y."/>
            <person name="Adhikari A."/>
            <person name="Zheng C.-J."/>
            <person name="Schuster L."/>
            <person name="Cowan T.M."/>
            <person name="Smanski M.J."/>
            <person name="Chevrette M.G."/>
            <person name="De Carvalho L.P.S."/>
            <person name="Shen B."/>
        </authorList>
    </citation>
    <scope>NUCLEOTIDE SEQUENCE [LARGE SCALE GENOMIC DNA]</scope>
    <source>
        <strain evidence="3 4">NPDC003040</strain>
    </source>
</reference>
<evidence type="ECO:0000256" key="2">
    <source>
        <dbReference type="SAM" id="Phobius"/>
    </source>
</evidence>
<keyword evidence="2" id="KW-1133">Transmembrane helix</keyword>